<gene>
    <name evidence="3" type="primary">gcvH</name>
    <name evidence="6" type="ORF">BINDI_0267</name>
</gene>
<dbReference type="AlphaFoldDB" id="A0A087VT66"/>
<comment type="subunit">
    <text evidence="3">The glycine cleavage system is composed of four proteins: P, T, L and H.</text>
</comment>
<dbReference type="PANTHER" id="PTHR11715">
    <property type="entry name" value="GLYCINE CLEAVAGE SYSTEM H PROTEIN"/>
    <property type="match status" value="1"/>
</dbReference>
<dbReference type="CDD" id="cd06848">
    <property type="entry name" value="GCS_H"/>
    <property type="match status" value="1"/>
</dbReference>
<dbReference type="Pfam" id="PF01597">
    <property type="entry name" value="GCV_H"/>
    <property type="match status" value="1"/>
</dbReference>
<dbReference type="PROSITE" id="PS50968">
    <property type="entry name" value="BIOTINYL_LIPOYL"/>
    <property type="match status" value="1"/>
</dbReference>
<dbReference type="KEGG" id="bii:BINDI_0267"/>
<dbReference type="NCBIfam" id="NF002270">
    <property type="entry name" value="PRK01202.1"/>
    <property type="match status" value="1"/>
</dbReference>
<comment type="similarity">
    <text evidence="1 3">Belongs to the GcvH family.</text>
</comment>
<proteinExistence type="inferred from homology"/>
<dbReference type="OrthoDB" id="9796712at2"/>
<dbReference type="PROSITE" id="PS00189">
    <property type="entry name" value="LIPOYL"/>
    <property type="match status" value="1"/>
</dbReference>
<dbReference type="GO" id="GO:0019464">
    <property type="term" value="P:glycine decarboxylation via glycine cleavage system"/>
    <property type="evidence" value="ECO:0007669"/>
    <property type="project" value="UniProtKB-UniRule"/>
</dbReference>
<keyword evidence="7" id="KW-1185">Reference proteome</keyword>
<dbReference type="PANTHER" id="PTHR11715:SF3">
    <property type="entry name" value="GLYCINE CLEAVAGE SYSTEM H PROTEIN-RELATED"/>
    <property type="match status" value="1"/>
</dbReference>
<dbReference type="Proteomes" id="UP000028569">
    <property type="component" value="Chromosome"/>
</dbReference>
<dbReference type="GO" id="GO:0009249">
    <property type="term" value="P:protein lipoylation"/>
    <property type="evidence" value="ECO:0007669"/>
    <property type="project" value="TreeGrafter"/>
</dbReference>
<dbReference type="HOGENOM" id="CLU_097408_2_2_11"/>
<dbReference type="InterPro" id="IPR002930">
    <property type="entry name" value="GCV_H"/>
</dbReference>
<protein>
    <recommendedName>
        <fullName evidence="3">Glycine cleavage system H protein</fullName>
    </recommendedName>
</protein>
<evidence type="ECO:0000313" key="6">
    <source>
        <dbReference type="EMBL" id="AIC91552.1"/>
    </source>
</evidence>
<feature type="modified residue" description="N6-lipoyllysine" evidence="3 4">
    <location>
        <position position="74"/>
    </location>
</feature>
<evidence type="ECO:0000256" key="2">
    <source>
        <dbReference type="ARBA" id="ARBA00022823"/>
    </source>
</evidence>
<reference evidence="6 7" key="1">
    <citation type="journal article" date="2014" name="Appl. Environ. Microbiol.">
        <title>Genomic encyclopedia of type strains of the genus Bifidobacterium.</title>
        <authorList>
            <person name="Milani C."/>
            <person name="Lugli G.A."/>
            <person name="Duranti S."/>
            <person name="Turroni F."/>
            <person name="Bottacini F."/>
            <person name="Mangifesta M."/>
            <person name="Sanchez B."/>
            <person name="Viappiani A."/>
            <person name="Mancabelli L."/>
            <person name="Taminiau B."/>
            <person name="Delcenserie V."/>
            <person name="Barrangou R."/>
            <person name="Margolles A."/>
            <person name="van Sinderen D."/>
            <person name="Ventura M."/>
        </authorList>
    </citation>
    <scope>NUCLEOTIDE SEQUENCE [LARGE SCALE GENOMIC DNA]</scope>
    <source>
        <strain evidence="6 7">LMG 11587</strain>
    </source>
</reference>
<sequence length="137" mass="14886">MSEENSEGTVRLDVPDHLQYSPDHVWIDASQDPAVIGVTEYAADQLGNLVFLDLPETGTQVEAGDEVVELESSKAVEPVVCPVSGTIAYVNRSASDDPGVINSDPYGEGWIMKMTLDDDEPDLLTADEYSKMLRKLG</sequence>
<dbReference type="GO" id="GO:0005960">
    <property type="term" value="C:glycine cleavage complex"/>
    <property type="evidence" value="ECO:0007669"/>
    <property type="project" value="InterPro"/>
</dbReference>
<organism evidence="6 7">
    <name type="scientific">Bifidobacterium [indicum] DSM 20214 = LMG 11587</name>
    <dbReference type="NCBI Taxonomy" id="1341694"/>
    <lineage>
        <taxon>Bacteria</taxon>
        <taxon>Bacillati</taxon>
        <taxon>Actinomycetota</taxon>
        <taxon>Actinomycetes</taxon>
        <taxon>Bifidobacteriales</taxon>
        <taxon>Bifidobacteriaceae</taxon>
        <taxon>Bifidobacterium</taxon>
    </lineage>
</organism>
<dbReference type="EMBL" id="CP006018">
    <property type="protein sequence ID" value="AIC91552.1"/>
    <property type="molecule type" value="Genomic_DNA"/>
</dbReference>
<evidence type="ECO:0000256" key="1">
    <source>
        <dbReference type="ARBA" id="ARBA00009249"/>
    </source>
</evidence>
<evidence type="ECO:0000256" key="3">
    <source>
        <dbReference type="HAMAP-Rule" id="MF_00272"/>
    </source>
</evidence>
<accession>A0A087VT66</accession>
<evidence type="ECO:0000256" key="4">
    <source>
        <dbReference type="PIRSR" id="PIRSR617453-50"/>
    </source>
</evidence>
<dbReference type="InterPro" id="IPR011053">
    <property type="entry name" value="Single_hybrid_motif"/>
</dbReference>
<dbReference type="InterPro" id="IPR017453">
    <property type="entry name" value="GCV_H_sub"/>
</dbReference>
<feature type="domain" description="Lipoyl-binding" evidence="5">
    <location>
        <begin position="33"/>
        <end position="115"/>
    </location>
</feature>
<dbReference type="HAMAP" id="MF_00272">
    <property type="entry name" value="GcvH"/>
    <property type="match status" value="1"/>
</dbReference>
<dbReference type="NCBIfam" id="TIGR00527">
    <property type="entry name" value="gcvH"/>
    <property type="match status" value="1"/>
</dbReference>
<dbReference type="InterPro" id="IPR033753">
    <property type="entry name" value="GCV_H/Fam206"/>
</dbReference>
<comment type="function">
    <text evidence="3">The glycine cleavage system catalyzes the degradation of glycine. The H protein shuttles the methylamine group of glycine from the P protein to the T protein.</text>
</comment>
<dbReference type="InterPro" id="IPR000089">
    <property type="entry name" value="Biotin_lipoyl"/>
</dbReference>
<dbReference type="Gene3D" id="2.40.50.100">
    <property type="match status" value="1"/>
</dbReference>
<dbReference type="InterPro" id="IPR003016">
    <property type="entry name" value="2-oxoA_DH_lipoyl-BS"/>
</dbReference>
<dbReference type="RefSeq" id="WP_033491563.1">
    <property type="nucleotide sequence ID" value="NZ_CP006018.1"/>
</dbReference>
<dbReference type="SUPFAM" id="SSF51230">
    <property type="entry name" value="Single hybrid motif"/>
    <property type="match status" value="1"/>
</dbReference>
<comment type="cofactor">
    <cofactor evidence="3">
        <name>(R)-lipoate</name>
        <dbReference type="ChEBI" id="CHEBI:83088"/>
    </cofactor>
    <text evidence="3">Binds 1 lipoyl cofactor covalently.</text>
</comment>
<name>A0A087VT66_9BIFI</name>
<evidence type="ECO:0000313" key="7">
    <source>
        <dbReference type="Proteomes" id="UP000028569"/>
    </source>
</evidence>
<evidence type="ECO:0000259" key="5">
    <source>
        <dbReference type="PROSITE" id="PS50968"/>
    </source>
</evidence>
<keyword evidence="2 3" id="KW-0450">Lipoyl</keyword>
<dbReference type="GO" id="GO:0005737">
    <property type="term" value="C:cytoplasm"/>
    <property type="evidence" value="ECO:0007669"/>
    <property type="project" value="TreeGrafter"/>
</dbReference>